<dbReference type="STRING" id="1231657.A0A1Y1YL58"/>
<protein>
    <submittedName>
        <fullName evidence="3">Putative short chain type dehydrogenase</fullName>
    </submittedName>
</protein>
<dbReference type="PRINTS" id="PR00080">
    <property type="entry name" value="SDRFAMILY"/>
</dbReference>
<dbReference type="Proteomes" id="UP000193144">
    <property type="component" value="Unassembled WGS sequence"/>
</dbReference>
<dbReference type="PROSITE" id="PS00061">
    <property type="entry name" value="ADH_SHORT"/>
    <property type="match status" value="1"/>
</dbReference>
<reference evidence="3 4" key="1">
    <citation type="submission" date="2016-07" db="EMBL/GenBank/DDBJ databases">
        <title>Pervasive Adenine N6-methylation of Active Genes in Fungi.</title>
        <authorList>
            <consortium name="DOE Joint Genome Institute"/>
            <person name="Mondo S.J."/>
            <person name="Dannebaum R.O."/>
            <person name="Kuo R.C."/>
            <person name="Labutti K."/>
            <person name="Haridas S."/>
            <person name="Kuo A."/>
            <person name="Salamov A."/>
            <person name="Ahrendt S.R."/>
            <person name="Lipzen A."/>
            <person name="Sullivan W."/>
            <person name="Andreopoulos W.B."/>
            <person name="Clum A."/>
            <person name="Lindquist E."/>
            <person name="Daum C."/>
            <person name="Ramamoorthy G.K."/>
            <person name="Gryganskyi A."/>
            <person name="Culley D."/>
            <person name="Magnuson J.K."/>
            <person name="James T.Y."/>
            <person name="O'Malley M.A."/>
            <person name="Stajich J.E."/>
            <person name="Spatafora J.W."/>
            <person name="Visel A."/>
            <person name="Grigoriev I.V."/>
        </authorList>
    </citation>
    <scope>NUCLEOTIDE SEQUENCE [LARGE SCALE GENOMIC DNA]</scope>
    <source>
        <strain evidence="3 4">CBS 115471</strain>
    </source>
</reference>
<keyword evidence="2" id="KW-0521">NADP</keyword>
<dbReference type="InterPro" id="IPR020904">
    <property type="entry name" value="Sc_DH/Rdtase_CS"/>
</dbReference>
<comment type="similarity">
    <text evidence="1">Belongs to the short-chain dehydrogenases/reductases (SDR) family.</text>
</comment>
<evidence type="ECO:0000313" key="3">
    <source>
        <dbReference type="EMBL" id="ORX98725.1"/>
    </source>
</evidence>
<name>A0A1Y1YL58_9PLEO</name>
<accession>A0A1Y1YL58</accession>
<dbReference type="PRINTS" id="PR00081">
    <property type="entry name" value="GDHRDH"/>
</dbReference>
<dbReference type="PANTHER" id="PTHR42760">
    <property type="entry name" value="SHORT-CHAIN DEHYDROGENASES/REDUCTASES FAMILY MEMBER"/>
    <property type="match status" value="1"/>
</dbReference>
<evidence type="ECO:0000313" key="4">
    <source>
        <dbReference type="Proteomes" id="UP000193144"/>
    </source>
</evidence>
<dbReference type="FunFam" id="3.40.50.720:FF:000084">
    <property type="entry name" value="Short-chain dehydrogenase reductase"/>
    <property type="match status" value="1"/>
</dbReference>
<dbReference type="Gene3D" id="3.40.50.720">
    <property type="entry name" value="NAD(P)-binding Rossmann-like Domain"/>
    <property type="match status" value="1"/>
</dbReference>
<evidence type="ECO:0000256" key="1">
    <source>
        <dbReference type="ARBA" id="ARBA00006484"/>
    </source>
</evidence>
<dbReference type="GO" id="GO:0016616">
    <property type="term" value="F:oxidoreductase activity, acting on the CH-OH group of donors, NAD or NADP as acceptor"/>
    <property type="evidence" value="ECO:0007669"/>
    <property type="project" value="TreeGrafter"/>
</dbReference>
<organism evidence="3 4">
    <name type="scientific">Clohesyomyces aquaticus</name>
    <dbReference type="NCBI Taxonomy" id="1231657"/>
    <lineage>
        <taxon>Eukaryota</taxon>
        <taxon>Fungi</taxon>
        <taxon>Dikarya</taxon>
        <taxon>Ascomycota</taxon>
        <taxon>Pezizomycotina</taxon>
        <taxon>Dothideomycetes</taxon>
        <taxon>Pleosporomycetidae</taxon>
        <taxon>Pleosporales</taxon>
        <taxon>Lindgomycetaceae</taxon>
        <taxon>Clohesyomyces</taxon>
    </lineage>
</organism>
<sequence length="272" mass="28658">MSTPDRRLTNKTAIITGASSGIGRATALLFARHGCNLICSDIREDARPDRPEATPLTTVAECISLGARAIFVKADTSSAAEVEALIAAAVSGFGRLDIMVNNAGVAYDGADPQPIWEYPDEHWDHTIAVNLKGVFLGCKFAAKQMVGQEPGASGDRGWIVNMASVLGIGGTPNSASYVASKHGVLGLTKTVAWDCAPHRIHVNAVCPGYTATSMTAAFWDNKDVRARLDGMHPFRGLGTPEDIARAVLFLASEEASWITGVGLPVDGGYSSM</sequence>
<dbReference type="PANTHER" id="PTHR42760:SF124">
    <property type="entry name" value="SHORT-CHAIN DEHYDROGENASE_REDUCTASE"/>
    <property type="match status" value="1"/>
</dbReference>
<proteinExistence type="inferred from homology"/>
<dbReference type="InterPro" id="IPR036291">
    <property type="entry name" value="NAD(P)-bd_dom_sf"/>
</dbReference>
<dbReference type="SUPFAM" id="SSF51735">
    <property type="entry name" value="NAD(P)-binding Rossmann-fold domains"/>
    <property type="match status" value="1"/>
</dbReference>
<gene>
    <name evidence="3" type="ORF">BCR34DRAFT_577002</name>
</gene>
<evidence type="ECO:0000256" key="2">
    <source>
        <dbReference type="ARBA" id="ARBA00022857"/>
    </source>
</evidence>
<dbReference type="InterPro" id="IPR002347">
    <property type="entry name" value="SDR_fam"/>
</dbReference>
<dbReference type="NCBIfam" id="NF005559">
    <property type="entry name" value="PRK07231.1"/>
    <property type="match status" value="1"/>
</dbReference>
<comment type="caution">
    <text evidence="3">The sequence shown here is derived from an EMBL/GenBank/DDBJ whole genome shotgun (WGS) entry which is preliminary data.</text>
</comment>
<dbReference type="OrthoDB" id="417891at2759"/>
<dbReference type="Pfam" id="PF13561">
    <property type="entry name" value="adh_short_C2"/>
    <property type="match status" value="1"/>
</dbReference>
<dbReference type="EMBL" id="MCFA01000210">
    <property type="protein sequence ID" value="ORX98725.1"/>
    <property type="molecule type" value="Genomic_DNA"/>
</dbReference>
<dbReference type="CDD" id="cd05233">
    <property type="entry name" value="SDR_c"/>
    <property type="match status" value="1"/>
</dbReference>
<keyword evidence="4" id="KW-1185">Reference proteome</keyword>
<dbReference type="AlphaFoldDB" id="A0A1Y1YL58"/>